<accession>A0A8B9H2Q8</accession>
<dbReference type="Ensembl" id="ENSAMXT00005004294.1">
    <property type="protein sequence ID" value="ENSAMXP00005003757.1"/>
    <property type="gene ID" value="ENSAMXG00005002356.1"/>
</dbReference>
<evidence type="ECO:0000256" key="1">
    <source>
        <dbReference type="SAM" id="MobiDB-lite"/>
    </source>
</evidence>
<feature type="transmembrane region" description="Helical" evidence="2">
    <location>
        <begin position="109"/>
        <end position="131"/>
    </location>
</feature>
<organism evidence="3 4">
    <name type="scientific">Astyanax mexicanus</name>
    <name type="common">Blind cave fish</name>
    <name type="synonym">Astyanax fasciatus mexicanus</name>
    <dbReference type="NCBI Taxonomy" id="7994"/>
    <lineage>
        <taxon>Eukaryota</taxon>
        <taxon>Metazoa</taxon>
        <taxon>Chordata</taxon>
        <taxon>Craniata</taxon>
        <taxon>Vertebrata</taxon>
        <taxon>Euteleostomi</taxon>
        <taxon>Actinopterygii</taxon>
        <taxon>Neopterygii</taxon>
        <taxon>Teleostei</taxon>
        <taxon>Ostariophysi</taxon>
        <taxon>Characiformes</taxon>
        <taxon>Characoidei</taxon>
        <taxon>Acestrorhamphidae</taxon>
        <taxon>Acestrorhamphinae</taxon>
        <taxon>Astyanax</taxon>
    </lineage>
</organism>
<evidence type="ECO:0000256" key="2">
    <source>
        <dbReference type="SAM" id="Phobius"/>
    </source>
</evidence>
<proteinExistence type="predicted"/>
<evidence type="ECO:0000313" key="4">
    <source>
        <dbReference type="Proteomes" id="UP000694621"/>
    </source>
</evidence>
<feature type="transmembrane region" description="Helical" evidence="2">
    <location>
        <begin position="170"/>
        <end position="189"/>
    </location>
</feature>
<feature type="region of interest" description="Disordered" evidence="1">
    <location>
        <begin position="33"/>
        <end position="58"/>
    </location>
</feature>
<keyword evidence="2" id="KW-0812">Transmembrane</keyword>
<sequence length="190" mass="20601">MIKLALIRNALGLEEQEFPLLYRINKAENGEAYQRRKGAPSGHSEEQEVGTRPPEVSAASGSSWRRIVLLILAITIHNIPEGLAVGVGFGAAGKTSSATFESFIEFAKVSVPLTGSVLVLHYLTLDTFLYYPNSSSIAVLSLLLVRAFYVYFSIDIDLTCVFFSSGNGKLASWTSIMGFIVMMSLDVGLG</sequence>
<feature type="transmembrane region" description="Helical" evidence="2">
    <location>
        <begin position="67"/>
        <end position="89"/>
    </location>
</feature>
<dbReference type="Proteomes" id="UP000694621">
    <property type="component" value="Unplaced"/>
</dbReference>
<evidence type="ECO:0008006" key="5">
    <source>
        <dbReference type="Google" id="ProtNLM"/>
    </source>
</evidence>
<keyword evidence="2" id="KW-1133">Transmembrane helix</keyword>
<keyword evidence="2" id="KW-0472">Membrane</keyword>
<protein>
    <recommendedName>
        <fullName evidence="5">Solute carrier family 39 member 11</fullName>
    </recommendedName>
</protein>
<reference evidence="3" key="1">
    <citation type="submission" date="2025-08" db="UniProtKB">
        <authorList>
            <consortium name="Ensembl"/>
        </authorList>
    </citation>
    <scope>IDENTIFICATION</scope>
</reference>
<dbReference type="AlphaFoldDB" id="A0A8B9H2Q8"/>
<evidence type="ECO:0000313" key="3">
    <source>
        <dbReference type="Ensembl" id="ENSAMXP00005003757.1"/>
    </source>
</evidence>
<name>A0A8B9H2Q8_ASTMX</name>